<dbReference type="PIRSF" id="PIRSF002756">
    <property type="entry name" value="PstS"/>
    <property type="match status" value="1"/>
</dbReference>
<evidence type="ECO:0000256" key="6">
    <source>
        <dbReference type="PIRNR" id="PIRNR002756"/>
    </source>
</evidence>
<keyword evidence="10" id="KW-1185">Reference proteome</keyword>
<dbReference type="RefSeq" id="WP_206845194.1">
    <property type="nucleotide sequence ID" value="NZ_CP065956.1"/>
</dbReference>
<comment type="function">
    <text evidence="1">Part of the ABC transporter complex PstSACB involved in phosphate import.</text>
</comment>
<name>A0ABX7PUE1_9BACT</name>
<accession>A0ABX7PUE1</accession>
<dbReference type="EMBL" id="CP065956">
    <property type="protein sequence ID" value="QSR86288.1"/>
    <property type="molecule type" value="Genomic_DNA"/>
</dbReference>
<dbReference type="InterPro" id="IPR050962">
    <property type="entry name" value="Phosphate-bind_PstS"/>
</dbReference>
<feature type="transmembrane region" description="Helical" evidence="7">
    <location>
        <begin position="7"/>
        <end position="28"/>
    </location>
</feature>
<keyword evidence="7" id="KW-0472">Membrane</keyword>
<organism evidence="9 10">
    <name type="scientific">Candidatus Methylacidiphilum infernorum</name>
    <dbReference type="NCBI Taxonomy" id="511746"/>
    <lineage>
        <taxon>Bacteria</taxon>
        <taxon>Pseudomonadati</taxon>
        <taxon>Verrucomicrobiota</taxon>
        <taxon>Methylacidiphilae</taxon>
        <taxon>Methylacidiphilales</taxon>
        <taxon>Methylacidiphilaceae</taxon>
        <taxon>Methylacidiphilum (ex Ratnadevi et al. 2023)</taxon>
    </lineage>
</organism>
<dbReference type="InterPro" id="IPR024370">
    <property type="entry name" value="PBP_domain"/>
</dbReference>
<sequence>MPFFQKLSLFLGTLMLPYMLLMTGLLSFRNNIVLNGAGGSFPYPLYSKWFYEYTKIDPSVHFNYQPIGSGGGIQQLISQTIDFAGSDSPLPDTLISGKEKKIIHIPTVAGAVVIAFNLPRIPTLYLDKDILGAIFLGEISRWNDPRIAALNPNIVLPNLPIVVIHRSDGSGTTYIFTEYLSKISPRWAKTSGKGTSVYWQRGIGAKGNAGVAATLKTIPGSIGYLELAYALQNKFPMAAVKNQAGEYVLPSLQSVAQSFPTDLNRDDFRISLTDSPRAGAYPIAGLTWILLNTQTTNRTTMEYLSQFLSWALTEGQSFALPLDYAPLPFDLRQKVLTVLETLKRKNPLSKYSWEWRLFSLLSGNEKNLQHADYFKNR</sequence>
<evidence type="ECO:0000256" key="1">
    <source>
        <dbReference type="ARBA" id="ARBA00002841"/>
    </source>
</evidence>
<dbReference type="Gene3D" id="3.40.190.10">
    <property type="entry name" value="Periplasmic binding protein-like II"/>
    <property type="match status" value="2"/>
</dbReference>
<evidence type="ECO:0000256" key="5">
    <source>
        <dbReference type="ARBA" id="ARBA00022592"/>
    </source>
</evidence>
<dbReference type="Proteomes" id="UP000663088">
    <property type="component" value="Chromosome"/>
</dbReference>
<dbReference type="PANTHER" id="PTHR42996:SF1">
    <property type="entry name" value="PHOSPHATE-BINDING PROTEIN PSTS"/>
    <property type="match status" value="1"/>
</dbReference>
<evidence type="ECO:0000313" key="9">
    <source>
        <dbReference type="EMBL" id="QSR86288.1"/>
    </source>
</evidence>
<evidence type="ECO:0000256" key="3">
    <source>
        <dbReference type="ARBA" id="ARBA00011529"/>
    </source>
</evidence>
<dbReference type="CDD" id="cd13565">
    <property type="entry name" value="PBP2_PstS"/>
    <property type="match status" value="1"/>
</dbReference>
<keyword evidence="7" id="KW-0812">Transmembrane</keyword>
<protein>
    <recommendedName>
        <fullName evidence="6">Phosphate-binding protein</fullName>
    </recommendedName>
</protein>
<feature type="domain" description="PBP" evidence="8">
    <location>
        <begin position="34"/>
        <end position="313"/>
    </location>
</feature>
<dbReference type="PANTHER" id="PTHR42996">
    <property type="entry name" value="PHOSPHATE-BINDING PROTEIN PSTS"/>
    <property type="match status" value="1"/>
</dbReference>
<keyword evidence="5 6" id="KW-0592">Phosphate transport</keyword>
<evidence type="ECO:0000256" key="2">
    <source>
        <dbReference type="ARBA" id="ARBA00008725"/>
    </source>
</evidence>
<reference evidence="9 10" key="1">
    <citation type="submission" date="2020-12" db="EMBL/GenBank/DDBJ databases">
        <authorList>
            <person name="Awala S.I."/>
            <person name="Gwak J.-H."/>
            <person name="Kim S.-J."/>
            <person name="Rhee S.-K."/>
        </authorList>
    </citation>
    <scope>NUCLEOTIDE SEQUENCE [LARGE SCALE GENOMIC DNA]</scope>
    <source>
        <strain evidence="9 10">IT5</strain>
    </source>
</reference>
<comment type="subunit">
    <text evidence="3">The complex is composed of two ATP-binding proteins (PstB), two transmembrane proteins (PstC and PstA) and a solute-binding protein (PstS).</text>
</comment>
<dbReference type="Pfam" id="PF12849">
    <property type="entry name" value="PBP_like_2"/>
    <property type="match status" value="1"/>
</dbReference>
<proteinExistence type="inferred from homology"/>
<comment type="similarity">
    <text evidence="2 6">Belongs to the PstS family.</text>
</comment>
<evidence type="ECO:0000256" key="4">
    <source>
        <dbReference type="ARBA" id="ARBA00022448"/>
    </source>
</evidence>
<dbReference type="SUPFAM" id="SSF53850">
    <property type="entry name" value="Periplasmic binding protein-like II"/>
    <property type="match status" value="1"/>
</dbReference>
<evidence type="ECO:0000259" key="8">
    <source>
        <dbReference type="Pfam" id="PF12849"/>
    </source>
</evidence>
<dbReference type="NCBIfam" id="TIGR00975">
    <property type="entry name" value="3a0107s03"/>
    <property type="match status" value="1"/>
</dbReference>
<keyword evidence="4 6" id="KW-0813">Transport</keyword>
<gene>
    <name evidence="9" type="primary">pstS</name>
    <name evidence="9" type="ORF">EM20IM_07230</name>
</gene>
<dbReference type="InterPro" id="IPR005673">
    <property type="entry name" value="ABC_phos-bd_PstS"/>
</dbReference>
<evidence type="ECO:0000256" key="7">
    <source>
        <dbReference type="SAM" id="Phobius"/>
    </source>
</evidence>
<evidence type="ECO:0000313" key="10">
    <source>
        <dbReference type="Proteomes" id="UP000663088"/>
    </source>
</evidence>
<keyword evidence="7" id="KW-1133">Transmembrane helix</keyword>